<protein>
    <submittedName>
        <fullName evidence="2">Uncharacterized protein</fullName>
    </submittedName>
</protein>
<reference evidence="1" key="1">
    <citation type="submission" date="2015-03" db="EMBL/GenBank/DDBJ databases">
        <title>Wuchereria bancrofti Genome Sequencing Papua New Guinea Strain.</title>
        <authorList>
            <person name="Small S.T."/>
            <person name="Serre D."/>
            <person name="Zimmerman P.A."/>
        </authorList>
    </citation>
    <scope>NUCLEOTIDE SEQUENCE [LARGE SCALE GENOMIC DNA]</scope>
    <source>
        <strain evidence="1">pt0022</strain>
    </source>
</reference>
<reference evidence="2" key="3">
    <citation type="submission" date="2024-02" db="UniProtKB">
        <authorList>
            <consortium name="WormBaseParasite"/>
        </authorList>
    </citation>
    <scope>IDENTIFICATION</scope>
    <source>
        <strain evidence="2">pt0022</strain>
    </source>
</reference>
<organism evidence="1 2">
    <name type="scientific">Wuchereria bancrofti</name>
    <dbReference type="NCBI Taxonomy" id="6293"/>
    <lineage>
        <taxon>Eukaryota</taxon>
        <taxon>Metazoa</taxon>
        <taxon>Ecdysozoa</taxon>
        <taxon>Nematoda</taxon>
        <taxon>Chromadorea</taxon>
        <taxon>Rhabditida</taxon>
        <taxon>Spirurina</taxon>
        <taxon>Spiruromorpha</taxon>
        <taxon>Filarioidea</taxon>
        <taxon>Onchocercidae</taxon>
        <taxon>Wuchereria</taxon>
    </lineage>
</organism>
<dbReference type="WBParaSite" id="mrna-Wban_02206">
    <property type="protein sequence ID" value="mrna-Wban_02206"/>
    <property type="gene ID" value="Wban_02206"/>
</dbReference>
<evidence type="ECO:0000313" key="1">
    <source>
        <dbReference type="Proteomes" id="UP000093561"/>
    </source>
</evidence>
<name>A0AAF5PL26_WUCBA</name>
<reference evidence="1" key="2">
    <citation type="journal article" date="2016" name="Mol. Ecol.">
        <title>Population genomics of the filarial nematode parasite Wuchereria bancrofti from mosquitoes.</title>
        <authorList>
            <person name="Small S.T."/>
            <person name="Reimer L.J."/>
            <person name="Tisch D.J."/>
            <person name="King C.L."/>
            <person name="Christensen B.M."/>
            <person name="Siba P.M."/>
            <person name="Kazura J.W."/>
            <person name="Serre D."/>
            <person name="Zimmerman P.A."/>
        </authorList>
    </citation>
    <scope>NUCLEOTIDE SEQUENCE</scope>
    <source>
        <strain evidence="1">pt0022</strain>
    </source>
</reference>
<evidence type="ECO:0000313" key="2">
    <source>
        <dbReference type="WBParaSite" id="mrna-Wban_02206"/>
    </source>
</evidence>
<accession>A0AAF5PL26</accession>
<proteinExistence type="predicted"/>
<dbReference type="AlphaFoldDB" id="A0AAF5PL26"/>
<dbReference type="Proteomes" id="UP000093561">
    <property type="component" value="Unassembled WGS sequence"/>
</dbReference>
<sequence>MVKVPLIQCHKTVDYWFNEERLKIDTSKSTILRVGLKPVRNTVSSNRRLSTEYISFKTLKTCLWSIIVGKNVSFYIRLKQFQFIA</sequence>